<accession>A0A975G7G7</accession>
<dbReference type="GO" id="GO:0005737">
    <property type="term" value="C:cytoplasm"/>
    <property type="evidence" value="ECO:0007669"/>
    <property type="project" value="TreeGrafter"/>
</dbReference>
<dbReference type="PROSITE" id="PS51257">
    <property type="entry name" value="PROKAR_LIPOPROTEIN"/>
    <property type="match status" value="1"/>
</dbReference>
<organism evidence="3 4">
    <name type="scientific">Luteolibacter ambystomatis</name>
    <dbReference type="NCBI Taxonomy" id="2824561"/>
    <lineage>
        <taxon>Bacteria</taxon>
        <taxon>Pseudomonadati</taxon>
        <taxon>Verrucomicrobiota</taxon>
        <taxon>Verrucomicrobiia</taxon>
        <taxon>Verrucomicrobiales</taxon>
        <taxon>Verrucomicrobiaceae</taxon>
        <taxon>Luteolibacter</taxon>
    </lineage>
</organism>
<name>A0A975G7G7_9BACT</name>
<dbReference type="Gene3D" id="3.30.9.10">
    <property type="entry name" value="D-Amino Acid Oxidase, subunit A, domain 2"/>
    <property type="match status" value="1"/>
</dbReference>
<keyword evidence="4" id="KW-1185">Reference proteome</keyword>
<evidence type="ECO:0000313" key="3">
    <source>
        <dbReference type="EMBL" id="QUE50213.1"/>
    </source>
</evidence>
<dbReference type="Pfam" id="PF01266">
    <property type="entry name" value="DAO"/>
    <property type="match status" value="1"/>
</dbReference>
<dbReference type="RefSeq" id="WP_211630322.1">
    <property type="nucleotide sequence ID" value="NZ_CP073100.1"/>
</dbReference>
<dbReference type="PANTHER" id="PTHR13847">
    <property type="entry name" value="SARCOSINE DEHYDROGENASE-RELATED"/>
    <property type="match status" value="1"/>
</dbReference>
<dbReference type="AlphaFoldDB" id="A0A975G7G7"/>
<dbReference type="EMBL" id="CP073100">
    <property type="protein sequence ID" value="QUE50213.1"/>
    <property type="molecule type" value="Genomic_DNA"/>
</dbReference>
<dbReference type="Gene3D" id="3.50.50.60">
    <property type="entry name" value="FAD/NAD(P)-binding domain"/>
    <property type="match status" value="1"/>
</dbReference>
<dbReference type="KEGG" id="lamb:KBB96_15215"/>
<evidence type="ECO:0000256" key="1">
    <source>
        <dbReference type="ARBA" id="ARBA00023002"/>
    </source>
</evidence>
<keyword evidence="1" id="KW-0560">Oxidoreductase</keyword>
<dbReference type="Proteomes" id="UP000676169">
    <property type="component" value="Chromosome"/>
</dbReference>
<evidence type="ECO:0000313" key="4">
    <source>
        <dbReference type="Proteomes" id="UP000676169"/>
    </source>
</evidence>
<dbReference type="SUPFAM" id="SSF51905">
    <property type="entry name" value="FAD/NAD(P)-binding domain"/>
    <property type="match status" value="1"/>
</dbReference>
<dbReference type="InterPro" id="IPR036188">
    <property type="entry name" value="FAD/NAD-bd_sf"/>
</dbReference>
<proteinExistence type="predicted"/>
<protein>
    <submittedName>
        <fullName evidence="3">FAD-binding oxidoreductase</fullName>
    </submittedName>
</protein>
<reference evidence="3" key="1">
    <citation type="submission" date="2021-04" db="EMBL/GenBank/DDBJ databases">
        <title>Luteolibacter sp. 32A isolated from the skin of an Anderson's salamander (Ambystoma andersonii).</title>
        <authorList>
            <person name="Spergser J."/>
            <person name="Busse H.-J."/>
        </authorList>
    </citation>
    <scope>NUCLEOTIDE SEQUENCE</scope>
    <source>
        <strain evidence="3">32A</strain>
    </source>
</reference>
<sequence>MNGREPDVVIAGGGFFGCSIALMLHRRGLKPLVVEAGPELLGRASRVNQARVHGGYHYPRSLMTAYRSRHNYERFRDTYREAIVDTFTKVYAVGRLFSKVSAGQFELFMKRIGAPLKPAPDKIARLFNPVLTEASWIAEECAFDCAILRQRCHRDLEEAGIPVKLGTRVVSAQPATDGLAEVRLDDGSEYRVKLVVNATYSGLNLLTSGSGLPPIPLKHELAEMALVELPPDLDGLSVTMMCGPFFSFMPYPSRGLTTLSHVRYTPHLQWFEKPGEKPIDPYQRFEQLSKRSHFEYMVGDASRYLPVLRGAVHRDSLWEVKTLLPQTEVDDGRPILFRRDPGLPALIHVMGGKIDNIFDVEDELDSVLSGAP</sequence>
<dbReference type="InterPro" id="IPR006076">
    <property type="entry name" value="FAD-dep_OxRdtase"/>
</dbReference>
<feature type="domain" description="FAD dependent oxidoreductase" evidence="2">
    <location>
        <begin position="7"/>
        <end position="351"/>
    </location>
</feature>
<dbReference type="PANTHER" id="PTHR13847:SF287">
    <property type="entry name" value="FAD-DEPENDENT OXIDOREDUCTASE DOMAIN-CONTAINING PROTEIN 1"/>
    <property type="match status" value="1"/>
</dbReference>
<evidence type="ECO:0000259" key="2">
    <source>
        <dbReference type="Pfam" id="PF01266"/>
    </source>
</evidence>
<gene>
    <name evidence="3" type="ORF">KBB96_15215</name>
</gene>
<dbReference type="GO" id="GO:0016491">
    <property type="term" value="F:oxidoreductase activity"/>
    <property type="evidence" value="ECO:0007669"/>
    <property type="project" value="UniProtKB-KW"/>
</dbReference>